<dbReference type="EMBL" id="JACOFV010000011">
    <property type="protein sequence ID" value="MBC3862939.1"/>
    <property type="molecule type" value="Genomic_DNA"/>
</dbReference>
<dbReference type="Proteomes" id="UP000634011">
    <property type="component" value="Unassembled WGS sequence"/>
</dbReference>
<name>A0A923HL95_9BURK</name>
<evidence type="ECO:0000313" key="2">
    <source>
        <dbReference type="EMBL" id="MBC3862939.1"/>
    </source>
</evidence>
<dbReference type="CDD" id="cd04301">
    <property type="entry name" value="NAT_SF"/>
    <property type="match status" value="1"/>
</dbReference>
<sequence>MMIHVRRAELSDAAQIQRVYASTGAYSGTLQLPHPSVEMWQERLRNFDPDSTMLVAVYDGVIVANAGLHLEKKQRRSHVASMGLGVADAFTGRGVATALLTELLNLSDNWLHILRVELTVFCDNAPAIHLYKKFGFEIEGTHRAHAMRNGRFTDSYSMARLHPHQPLIPLRET</sequence>
<dbReference type="SUPFAM" id="SSF55729">
    <property type="entry name" value="Acyl-CoA N-acyltransferases (Nat)"/>
    <property type="match status" value="1"/>
</dbReference>
<dbReference type="Pfam" id="PF00583">
    <property type="entry name" value="Acetyltransf_1"/>
    <property type="match status" value="1"/>
</dbReference>
<dbReference type="InterPro" id="IPR000182">
    <property type="entry name" value="GNAT_dom"/>
</dbReference>
<feature type="domain" description="N-acetyltransferase" evidence="1">
    <location>
        <begin position="3"/>
        <end position="163"/>
    </location>
</feature>
<dbReference type="PANTHER" id="PTHR43072">
    <property type="entry name" value="N-ACETYLTRANSFERASE"/>
    <property type="match status" value="1"/>
</dbReference>
<proteinExistence type="predicted"/>
<evidence type="ECO:0000259" key="1">
    <source>
        <dbReference type="PROSITE" id="PS51186"/>
    </source>
</evidence>
<dbReference type="Gene3D" id="3.40.630.30">
    <property type="match status" value="1"/>
</dbReference>
<reference evidence="2" key="1">
    <citation type="submission" date="2020-08" db="EMBL/GenBank/DDBJ databases">
        <title>Novel species isolated from subtropical streams in China.</title>
        <authorList>
            <person name="Lu H."/>
        </authorList>
    </citation>
    <scope>NUCLEOTIDE SEQUENCE</scope>
    <source>
        <strain evidence="2">KACC 12607</strain>
    </source>
</reference>
<evidence type="ECO:0000313" key="3">
    <source>
        <dbReference type="Proteomes" id="UP000634011"/>
    </source>
</evidence>
<gene>
    <name evidence="2" type="ORF">H8K32_12575</name>
</gene>
<organism evidence="2 3">
    <name type="scientific">Undibacterium jejuense</name>
    <dbReference type="NCBI Taxonomy" id="1344949"/>
    <lineage>
        <taxon>Bacteria</taxon>
        <taxon>Pseudomonadati</taxon>
        <taxon>Pseudomonadota</taxon>
        <taxon>Betaproteobacteria</taxon>
        <taxon>Burkholderiales</taxon>
        <taxon>Oxalobacteraceae</taxon>
        <taxon>Undibacterium</taxon>
    </lineage>
</organism>
<protein>
    <submittedName>
        <fullName evidence="2">GNAT family N-acetyltransferase</fullName>
    </submittedName>
</protein>
<dbReference type="GO" id="GO:0016747">
    <property type="term" value="F:acyltransferase activity, transferring groups other than amino-acyl groups"/>
    <property type="evidence" value="ECO:0007669"/>
    <property type="project" value="InterPro"/>
</dbReference>
<accession>A0A923HL95</accession>
<dbReference type="PROSITE" id="PS51186">
    <property type="entry name" value="GNAT"/>
    <property type="match status" value="1"/>
</dbReference>
<comment type="caution">
    <text evidence="2">The sequence shown here is derived from an EMBL/GenBank/DDBJ whole genome shotgun (WGS) entry which is preliminary data.</text>
</comment>
<dbReference type="AlphaFoldDB" id="A0A923HL95"/>
<keyword evidence="3" id="KW-1185">Reference proteome</keyword>
<dbReference type="InterPro" id="IPR016181">
    <property type="entry name" value="Acyl_CoA_acyltransferase"/>
</dbReference>